<protein>
    <submittedName>
        <fullName evidence="1">Uncharacterized protein</fullName>
    </submittedName>
</protein>
<reference evidence="1" key="1">
    <citation type="journal article" date="2014" name="Front. Microbiol.">
        <title>High frequency of phylogenetically diverse reductive dehalogenase-homologous genes in deep subseafloor sedimentary metagenomes.</title>
        <authorList>
            <person name="Kawai M."/>
            <person name="Futagami T."/>
            <person name="Toyoda A."/>
            <person name="Takaki Y."/>
            <person name="Nishi S."/>
            <person name="Hori S."/>
            <person name="Arai W."/>
            <person name="Tsubouchi T."/>
            <person name="Morono Y."/>
            <person name="Uchiyama I."/>
            <person name="Ito T."/>
            <person name="Fujiyama A."/>
            <person name="Inagaki F."/>
            <person name="Takami H."/>
        </authorList>
    </citation>
    <scope>NUCLEOTIDE SEQUENCE</scope>
    <source>
        <strain evidence="1">Expedition CK06-06</strain>
    </source>
</reference>
<name>X1U642_9ZZZZ</name>
<sequence length="34" mass="3718">AGNPAAIIERFVLAQECVGVSFYNGQTQASQFWD</sequence>
<comment type="caution">
    <text evidence="1">The sequence shown here is derived from an EMBL/GenBank/DDBJ whole genome shotgun (WGS) entry which is preliminary data.</text>
</comment>
<dbReference type="EMBL" id="BARW01028446">
    <property type="protein sequence ID" value="GAJ13003.1"/>
    <property type="molecule type" value="Genomic_DNA"/>
</dbReference>
<organism evidence="1">
    <name type="scientific">marine sediment metagenome</name>
    <dbReference type="NCBI Taxonomy" id="412755"/>
    <lineage>
        <taxon>unclassified sequences</taxon>
        <taxon>metagenomes</taxon>
        <taxon>ecological metagenomes</taxon>
    </lineage>
</organism>
<gene>
    <name evidence="1" type="ORF">S12H4_45921</name>
</gene>
<evidence type="ECO:0000313" key="1">
    <source>
        <dbReference type="EMBL" id="GAJ13003.1"/>
    </source>
</evidence>
<feature type="non-terminal residue" evidence="1">
    <location>
        <position position="1"/>
    </location>
</feature>
<proteinExistence type="predicted"/>
<accession>X1U642</accession>
<dbReference type="AlphaFoldDB" id="X1U642"/>